<name>A0A2K3DB41_CHLRE</name>
<evidence type="ECO:0000313" key="3">
    <source>
        <dbReference type="EMBL" id="PNW77746.1"/>
    </source>
</evidence>
<feature type="compositionally biased region" description="Pro residues" evidence="1">
    <location>
        <begin position="32"/>
        <end position="41"/>
    </location>
</feature>
<proteinExistence type="predicted"/>
<dbReference type="Proteomes" id="UP000006906">
    <property type="component" value="Chromosome 10"/>
</dbReference>
<dbReference type="EMBL" id="CM008971">
    <property type="protein sequence ID" value="PNW77746.1"/>
    <property type="molecule type" value="Genomic_DNA"/>
</dbReference>
<dbReference type="RefSeq" id="XP_001698502.2">
    <property type="nucleotide sequence ID" value="XM_001698450.2"/>
</dbReference>
<sequence length="289" mass="31364">MSGQNPAVPVVRGALVVLLLLFPAASLAAARLPPPLSPKPKPVASALSRPNLLPQPSPSPAPAPSTAAAVPKSAEEVEAPDETPPPPQYTMGFGKCGPRLQRQQYGNWQMTYNISEQRPGKMVMWLDTQNRTAVASCFGQIEPQDFPLTAIYFAYFNYTEGVAAWSPALDLTPYRETSTAYWIKINGKSLFTVRDLKDFGTNTATSSTYSLKGTHNGLIKPSPDKYKIEIVKYCDNSDCSRIPEPSSVFVSPQGHVVFSVWSVGQSLRVNGVLALNHAWCPVRSAATVQ</sequence>
<organism evidence="3 4">
    <name type="scientific">Chlamydomonas reinhardtii</name>
    <name type="common">Chlamydomonas smithii</name>
    <dbReference type="NCBI Taxonomy" id="3055"/>
    <lineage>
        <taxon>Eukaryota</taxon>
        <taxon>Viridiplantae</taxon>
        <taxon>Chlorophyta</taxon>
        <taxon>core chlorophytes</taxon>
        <taxon>Chlorophyceae</taxon>
        <taxon>CS clade</taxon>
        <taxon>Chlamydomonadales</taxon>
        <taxon>Chlamydomonadaceae</taxon>
        <taxon>Chlamydomonas</taxon>
    </lineage>
</organism>
<keyword evidence="4" id="KW-1185">Reference proteome</keyword>
<keyword evidence="2" id="KW-0732">Signal</keyword>
<dbReference type="KEGG" id="cre:CHLRE_10g449901v5"/>
<reference evidence="3 4" key="1">
    <citation type="journal article" date="2007" name="Science">
        <title>The Chlamydomonas genome reveals the evolution of key animal and plant functions.</title>
        <authorList>
            <person name="Merchant S.S."/>
            <person name="Prochnik S.E."/>
            <person name="Vallon O."/>
            <person name="Harris E.H."/>
            <person name="Karpowicz S.J."/>
            <person name="Witman G.B."/>
            <person name="Terry A."/>
            <person name="Salamov A."/>
            <person name="Fritz-Laylin L.K."/>
            <person name="Marechal-Drouard L."/>
            <person name="Marshall W.F."/>
            <person name="Qu L.H."/>
            <person name="Nelson D.R."/>
            <person name="Sanderfoot A.A."/>
            <person name="Spalding M.H."/>
            <person name="Kapitonov V.V."/>
            <person name="Ren Q."/>
            <person name="Ferris P."/>
            <person name="Lindquist E."/>
            <person name="Shapiro H."/>
            <person name="Lucas S.M."/>
            <person name="Grimwood J."/>
            <person name="Schmutz J."/>
            <person name="Cardol P."/>
            <person name="Cerutti H."/>
            <person name="Chanfreau G."/>
            <person name="Chen C.L."/>
            <person name="Cognat V."/>
            <person name="Croft M.T."/>
            <person name="Dent R."/>
            <person name="Dutcher S."/>
            <person name="Fernandez E."/>
            <person name="Fukuzawa H."/>
            <person name="Gonzalez-Ballester D."/>
            <person name="Gonzalez-Halphen D."/>
            <person name="Hallmann A."/>
            <person name="Hanikenne M."/>
            <person name="Hippler M."/>
            <person name="Inwood W."/>
            <person name="Jabbari K."/>
            <person name="Kalanon M."/>
            <person name="Kuras R."/>
            <person name="Lefebvre P.A."/>
            <person name="Lemaire S.D."/>
            <person name="Lobanov A.V."/>
            <person name="Lohr M."/>
            <person name="Manuell A."/>
            <person name="Meier I."/>
            <person name="Mets L."/>
            <person name="Mittag M."/>
            <person name="Mittelmeier T."/>
            <person name="Moroney J.V."/>
            <person name="Moseley J."/>
            <person name="Napoli C."/>
            <person name="Nedelcu A.M."/>
            <person name="Niyogi K."/>
            <person name="Novoselov S.V."/>
            <person name="Paulsen I.T."/>
            <person name="Pazour G."/>
            <person name="Purton S."/>
            <person name="Ral J.P."/>
            <person name="Riano-Pachon D.M."/>
            <person name="Riekhof W."/>
            <person name="Rymarquis L."/>
            <person name="Schroda M."/>
            <person name="Stern D."/>
            <person name="Umen J."/>
            <person name="Willows R."/>
            <person name="Wilson N."/>
            <person name="Zimmer S.L."/>
            <person name="Allmer J."/>
            <person name="Balk J."/>
            <person name="Bisova K."/>
            <person name="Chen C.J."/>
            <person name="Elias M."/>
            <person name="Gendler K."/>
            <person name="Hauser C."/>
            <person name="Lamb M.R."/>
            <person name="Ledford H."/>
            <person name="Long J.C."/>
            <person name="Minagawa J."/>
            <person name="Page M.D."/>
            <person name="Pan J."/>
            <person name="Pootakham W."/>
            <person name="Roje S."/>
            <person name="Rose A."/>
            <person name="Stahlberg E."/>
            <person name="Terauchi A.M."/>
            <person name="Yang P."/>
            <person name="Ball S."/>
            <person name="Bowler C."/>
            <person name="Dieckmann C.L."/>
            <person name="Gladyshev V.N."/>
            <person name="Green P."/>
            <person name="Jorgensen R."/>
            <person name="Mayfield S."/>
            <person name="Mueller-Roeber B."/>
            <person name="Rajamani S."/>
            <person name="Sayre R.T."/>
            <person name="Brokstein P."/>
            <person name="Dubchak I."/>
            <person name="Goodstein D."/>
            <person name="Hornick L."/>
            <person name="Huang Y.W."/>
            <person name="Jhaveri J."/>
            <person name="Luo Y."/>
            <person name="Martinez D."/>
            <person name="Ngau W.C."/>
            <person name="Otillar B."/>
            <person name="Poliakov A."/>
            <person name="Porter A."/>
            <person name="Szajkowski L."/>
            <person name="Werner G."/>
            <person name="Zhou K."/>
            <person name="Grigoriev I.V."/>
            <person name="Rokhsar D.S."/>
            <person name="Grossman A.R."/>
        </authorList>
    </citation>
    <scope>NUCLEOTIDE SEQUENCE [LARGE SCALE GENOMIC DNA]</scope>
    <source>
        <strain evidence="4">CC-503</strain>
    </source>
</reference>
<feature type="signal peptide" evidence="2">
    <location>
        <begin position="1"/>
        <end position="29"/>
    </location>
</feature>
<dbReference type="PaxDb" id="3055-EDP07995"/>
<evidence type="ECO:0000256" key="1">
    <source>
        <dbReference type="SAM" id="MobiDB-lite"/>
    </source>
</evidence>
<evidence type="ECO:0000256" key="2">
    <source>
        <dbReference type="SAM" id="SignalP"/>
    </source>
</evidence>
<dbReference type="InParanoid" id="A0A2K3DB41"/>
<feature type="chain" id="PRO_5014406296" evidence="2">
    <location>
        <begin position="30"/>
        <end position="289"/>
    </location>
</feature>
<feature type="region of interest" description="Disordered" evidence="1">
    <location>
        <begin position="31"/>
        <end position="94"/>
    </location>
</feature>
<feature type="compositionally biased region" description="Pro residues" evidence="1">
    <location>
        <begin position="53"/>
        <end position="63"/>
    </location>
</feature>
<dbReference type="AlphaFoldDB" id="A0A2K3DB41"/>
<gene>
    <name evidence="3" type="ORF">CHLRE_10g449901v5</name>
</gene>
<dbReference type="OrthoDB" id="532588at2759"/>
<protein>
    <submittedName>
        <fullName evidence="3">Uncharacterized protein</fullName>
    </submittedName>
</protein>
<dbReference type="Gramene" id="PNW77746">
    <property type="protein sequence ID" value="PNW77746"/>
    <property type="gene ID" value="CHLRE_10g449901v5"/>
</dbReference>
<accession>A0A2K3DB41</accession>
<dbReference type="GeneID" id="5724054"/>
<evidence type="ECO:0000313" key="4">
    <source>
        <dbReference type="Proteomes" id="UP000006906"/>
    </source>
</evidence>